<feature type="transmembrane region" description="Helical" evidence="1">
    <location>
        <begin position="57"/>
        <end position="76"/>
    </location>
</feature>
<gene>
    <name evidence="2" type="primary">spoIIGA</name>
    <name evidence="2" type="ORF">OW729_12570</name>
</gene>
<keyword evidence="3" id="KW-1185">Reference proteome</keyword>
<dbReference type="Pfam" id="PF03419">
    <property type="entry name" value="Peptidase_U4"/>
    <property type="match status" value="1"/>
</dbReference>
<feature type="transmembrane region" description="Helical" evidence="1">
    <location>
        <begin position="35"/>
        <end position="51"/>
    </location>
</feature>
<organism evidence="2 3">
    <name type="scientific">Clostridium brassicae</name>
    <dbReference type="NCBI Taxonomy" id="2999072"/>
    <lineage>
        <taxon>Bacteria</taxon>
        <taxon>Bacillati</taxon>
        <taxon>Bacillota</taxon>
        <taxon>Clostridia</taxon>
        <taxon>Eubacteriales</taxon>
        <taxon>Clostridiaceae</taxon>
        <taxon>Clostridium</taxon>
    </lineage>
</organism>
<dbReference type="InterPro" id="IPR005081">
    <property type="entry name" value="SpoIIGA"/>
</dbReference>
<evidence type="ECO:0000256" key="1">
    <source>
        <dbReference type="SAM" id="Phobius"/>
    </source>
</evidence>
<feature type="transmembrane region" description="Helical" evidence="1">
    <location>
        <begin position="6"/>
        <end position="23"/>
    </location>
</feature>
<keyword evidence="1" id="KW-0812">Transmembrane</keyword>
<dbReference type="EMBL" id="JAPQFJ010000013">
    <property type="protein sequence ID" value="MCY6959444.1"/>
    <property type="molecule type" value="Genomic_DNA"/>
</dbReference>
<keyword evidence="1" id="KW-0472">Membrane</keyword>
<protein>
    <submittedName>
        <fullName evidence="2">Sigma-E processing peptidase SpoIIGA</fullName>
    </submittedName>
</protein>
<dbReference type="RefSeq" id="WP_268061873.1">
    <property type="nucleotide sequence ID" value="NZ_JAPQFJ010000013.1"/>
</dbReference>
<dbReference type="NCBIfam" id="TIGR02854">
    <property type="entry name" value="spore_II_GA"/>
    <property type="match status" value="1"/>
</dbReference>
<dbReference type="PIRSF" id="PIRSF018571">
    <property type="entry name" value="SpoIIGA"/>
    <property type="match status" value="1"/>
</dbReference>
<dbReference type="Proteomes" id="UP001144612">
    <property type="component" value="Unassembled WGS sequence"/>
</dbReference>
<accession>A0ABT4DAV0</accession>
<comment type="caution">
    <text evidence="2">The sequence shown here is derived from an EMBL/GenBank/DDBJ whole genome shotgun (WGS) entry which is preliminary data.</text>
</comment>
<keyword evidence="1" id="KW-1133">Transmembrane helix</keyword>
<proteinExistence type="predicted"/>
<feature type="transmembrane region" description="Helical" evidence="1">
    <location>
        <begin position="88"/>
        <end position="107"/>
    </location>
</feature>
<name>A0ABT4DAV0_9CLOT</name>
<feature type="transmembrane region" description="Helical" evidence="1">
    <location>
        <begin position="119"/>
        <end position="141"/>
    </location>
</feature>
<evidence type="ECO:0000313" key="3">
    <source>
        <dbReference type="Proteomes" id="UP001144612"/>
    </source>
</evidence>
<sequence>MIVYIDIFFIQNFIVNLFLLYITSQTLKINIKIKNNILAAIFGALYAVLTICTNLKFLFYIPIKLLIAISMVLISFNKKDFLFNIKAAITFILYSILLGGMCVFIEFNKSSSIDLSFKYFSYKSLICSLMVIYIAIHRMVIYIRDRKKIDQLIYDVEIIDDNFQEKVKAFFDTGNELREPATNLPVMIVEKSFFRNLNIEDKDKFIIPYRVVNGFSARLEGFKPKMIKIYKDDKIQSYQVIIALCENKLSQLNDYNALLSRGIF</sequence>
<reference evidence="2" key="1">
    <citation type="submission" date="2022-12" db="EMBL/GenBank/DDBJ databases">
        <title>Clostridium sp. nov., isolated from industrial wastewater.</title>
        <authorList>
            <person name="Jiayan W."/>
        </authorList>
    </citation>
    <scope>NUCLEOTIDE SEQUENCE</scope>
    <source>
        <strain evidence="2">ZC22-4</strain>
    </source>
</reference>
<evidence type="ECO:0000313" key="2">
    <source>
        <dbReference type="EMBL" id="MCY6959444.1"/>
    </source>
</evidence>